<name>A0ABW3FMY0_9PSEU</name>
<protein>
    <recommendedName>
        <fullName evidence="3">Excreted virulence factor EspC, type VII ESX diderm</fullName>
    </recommendedName>
</protein>
<reference evidence="2" key="1">
    <citation type="journal article" date="2019" name="Int. J. Syst. Evol. Microbiol.">
        <title>The Global Catalogue of Microorganisms (GCM) 10K type strain sequencing project: providing services to taxonomists for standard genome sequencing and annotation.</title>
        <authorList>
            <consortium name="The Broad Institute Genomics Platform"/>
            <consortium name="The Broad Institute Genome Sequencing Center for Infectious Disease"/>
            <person name="Wu L."/>
            <person name="Ma J."/>
        </authorList>
    </citation>
    <scope>NUCLEOTIDE SEQUENCE [LARGE SCALE GENOMIC DNA]</scope>
    <source>
        <strain evidence="2">CCUG 56401</strain>
    </source>
</reference>
<dbReference type="EMBL" id="JBHTIW010000002">
    <property type="protein sequence ID" value="MFD0918888.1"/>
    <property type="molecule type" value="Genomic_DNA"/>
</dbReference>
<accession>A0ABW3FMY0</accession>
<gene>
    <name evidence="1" type="ORF">ACFQ16_03950</name>
</gene>
<sequence length="110" mass="11693">MALDGKGFHVDIDMLESAAKAMGEITAKQDKSKIADLWGGDAQGVGSDVLYEALVSFCKTMSEGVDYLVDKAEDTRKGLSEAARTYRGADHAAKAHLDADPAVEAVNDVF</sequence>
<evidence type="ECO:0000313" key="2">
    <source>
        <dbReference type="Proteomes" id="UP001597018"/>
    </source>
</evidence>
<comment type="caution">
    <text evidence="1">The sequence shown here is derived from an EMBL/GenBank/DDBJ whole genome shotgun (WGS) entry which is preliminary data.</text>
</comment>
<keyword evidence="2" id="KW-1185">Reference proteome</keyword>
<dbReference type="Proteomes" id="UP001597018">
    <property type="component" value="Unassembled WGS sequence"/>
</dbReference>
<organism evidence="1 2">
    <name type="scientific">Saccharopolyspora rosea</name>
    <dbReference type="NCBI Taxonomy" id="524884"/>
    <lineage>
        <taxon>Bacteria</taxon>
        <taxon>Bacillati</taxon>
        <taxon>Actinomycetota</taxon>
        <taxon>Actinomycetes</taxon>
        <taxon>Pseudonocardiales</taxon>
        <taxon>Pseudonocardiaceae</taxon>
        <taxon>Saccharopolyspora</taxon>
    </lineage>
</organism>
<dbReference type="RefSeq" id="WP_263250687.1">
    <property type="nucleotide sequence ID" value="NZ_BAABLT010000033.1"/>
</dbReference>
<proteinExistence type="predicted"/>
<evidence type="ECO:0008006" key="3">
    <source>
        <dbReference type="Google" id="ProtNLM"/>
    </source>
</evidence>
<evidence type="ECO:0000313" key="1">
    <source>
        <dbReference type="EMBL" id="MFD0918888.1"/>
    </source>
</evidence>